<dbReference type="GO" id="GO:0003777">
    <property type="term" value="F:microtubule motor activity"/>
    <property type="evidence" value="ECO:0007669"/>
    <property type="project" value="InterPro"/>
</dbReference>
<dbReference type="SUPFAM" id="SSF52540">
    <property type="entry name" value="P-loop containing nucleoside triphosphate hydrolases"/>
    <property type="match status" value="1"/>
</dbReference>
<name>A0A0D2NJY0_9CHLO</name>
<dbReference type="Pfam" id="PF00225">
    <property type="entry name" value="Kinesin"/>
    <property type="match status" value="1"/>
</dbReference>
<dbReference type="SMART" id="SM00129">
    <property type="entry name" value="KISc"/>
    <property type="match status" value="1"/>
</dbReference>
<dbReference type="STRING" id="145388.A0A0D2NJY0"/>
<dbReference type="KEGG" id="mng:MNEG_2837"/>
<keyword evidence="1 4" id="KW-0547">Nucleotide-binding</keyword>
<organism evidence="8 9">
    <name type="scientific">Monoraphidium neglectum</name>
    <dbReference type="NCBI Taxonomy" id="145388"/>
    <lineage>
        <taxon>Eukaryota</taxon>
        <taxon>Viridiplantae</taxon>
        <taxon>Chlorophyta</taxon>
        <taxon>core chlorophytes</taxon>
        <taxon>Chlorophyceae</taxon>
        <taxon>CS clade</taxon>
        <taxon>Sphaeropleales</taxon>
        <taxon>Selenastraceae</taxon>
        <taxon>Monoraphidium</taxon>
    </lineage>
</organism>
<dbReference type="EMBL" id="KK100554">
    <property type="protein sequence ID" value="KIZ05126.1"/>
    <property type="molecule type" value="Genomic_DNA"/>
</dbReference>
<reference evidence="8 9" key="1">
    <citation type="journal article" date="2013" name="BMC Genomics">
        <title>Reconstruction of the lipid metabolism for the microalga Monoraphidium neglectum from its genome sequence reveals characteristics suitable for biofuel production.</title>
        <authorList>
            <person name="Bogen C."/>
            <person name="Al-Dilaimi A."/>
            <person name="Albersmeier A."/>
            <person name="Wichmann J."/>
            <person name="Grundmann M."/>
            <person name="Rupp O."/>
            <person name="Lauersen K.J."/>
            <person name="Blifernez-Klassen O."/>
            <person name="Kalinowski J."/>
            <person name="Goesmann A."/>
            <person name="Mussgnug J.H."/>
            <person name="Kruse O."/>
        </authorList>
    </citation>
    <scope>NUCLEOTIDE SEQUENCE [LARGE SCALE GENOMIC DNA]</scope>
    <source>
        <strain evidence="8 9">SAG 48.87</strain>
    </source>
</reference>
<evidence type="ECO:0000313" key="8">
    <source>
        <dbReference type="EMBL" id="KIZ05126.1"/>
    </source>
</evidence>
<accession>A0A0D2NJY0</accession>
<dbReference type="GeneID" id="25735715"/>
<proteinExistence type="inferred from homology"/>
<dbReference type="GO" id="GO:0016887">
    <property type="term" value="F:ATP hydrolysis activity"/>
    <property type="evidence" value="ECO:0007669"/>
    <property type="project" value="TreeGrafter"/>
</dbReference>
<evidence type="ECO:0000256" key="1">
    <source>
        <dbReference type="ARBA" id="ARBA00022741"/>
    </source>
</evidence>
<dbReference type="PROSITE" id="PS00411">
    <property type="entry name" value="KINESIN_MOTOR_1"/>
    <property type="match status" value="1"/>
</dbReference>
<keyword evidence="3 4" id="KW-0505">Motor protein</keyword>
<dbReference type="InterPro" id="IPR019821">
    <property type="entry name" value="Kinesin_motor_CS"/>
</dbReference>
<dbReference type="GO" id="GO:0005871">
    <property type="term" value="C:kinesin complex"/>
    <property type="evidence" value="ECO:0007669"/>
    <property type="project" value="TreeGrafter"/>
</dbReference>
<keyword evidence="2 4" id="KW-0067">ATP-binding</keyword>
<dbReference type="InterPro" id="IPR027417">
    <property type="entry name" value="P-loop_NTPase"/>
</dbReference>
<evidence type="ECO:0000256" key="4">
    <source>
        <dbReference type="PROSITE-ProRule" id="PRU00283"/>
    </source>
</evidence>
<dbReference type="AlphaFoldDB" id="A0A0D2NJY0"/>
<dbReference type="RefSeq" id="XP_013904145.1">
    <property type="nucleotide sequence ID" value="XM_014048691.1"/>
</dbReference>
<feature type="region of interest" description="Disordered" evidence="6">
    <location>
        <begin position="264"/>
        <end position="294"/>
    </location>
</feature>
<dbReference type="PRINTS" id="PR00380">
    <property type="entry name" value="KINESINHEAVY"/>
</dbReference>
<feature type="region of interest" description="Disordered" evidence="6">
    <location>
        <begin position="475"/>
        <end position="508"/>
    </location>
</feature>
<dbReference type="InterPro" id="IPR001752">
    <property type="entry name" value="Kinesin_motor_dom"/>
</dbReference>
<dbReference type="InterPro" id="IPR027640">
    <property type="entry name" value="Kinesin-like_fam"/>
</dbReference>
<feature type="binding site" evidence="4">
    <location>
        <begin position="143"/>
        <end position="150"/>
    </location>
    <ligand>
        <name>ATP</name>
        <dbReference type="ChEBI" id="CHEBI:30616"/>
    </ligand>
</feature>
<evidence type="ECO:0000256" key="5">
    <source>
        <dbReference type="RuleBase" id="RU000394"/>
    </source>
</evidence>
<dbReference type="PANTHER" id="PTHR24115">
    <property type="entry name" value="KINESIN-RELATED"/>
    <property type="match status" value="1"/>
</dbReference>
<evidence type="ECO:0000313" key="9">
    <source>
        <dbReference type="Proteomes" id="UP000054498"/>
    </source>
</evidence>
<feature type="domain" description="Kinesin motor" evidence="7">
    <location>
        <begin position="53"/>
        <end position="421"/>
    </location>
</feature>
<dbReference type="GO" id="GO:0008017">
    <property type="term" value="F:microtubule binding"/>
    <property type="evidence" value="ECO:0007669"/>
    <property type="project" value="InterPro"/>
</dbReference>
<comment type="similarity">
    <text evidence="4 5">Belongs to the TRAFAC class myosin-kinesin ATPase superfamily. Kinesin family.</text>
</comment>
<dbReference type="GO" id="GO:0005874">
    <property type="term" value="C:microtubule"/>
    <property type="evidence" value="ECO:0007669"/>
    <property type="project" value="UniProtKB-KW"/>
</dbReference>
<dbReference type="PROSITE" id="PS50067">
    <property type="entry name" value="KINESIN_MOTOR_2"/>
    <property type="match status" value="1"/>
</dbReference>
<evidence type="ECO:0000256" key="2">
    <source>
        <dbReference type="ARBA" id="ARBA00022840"/>
    </source>
</evidence>
<dbReference type="GO" id="GO:0005524">
    <property type="term" value="F:ATP binding"/>
    <property type="evidence" value="ECO:0007669"/>
    <property type="project" value="UniProtKB-UniRule"/>
</dbReference>
<protein>
    <recommendedName>
        <fullName evidence="5">Kinesin-like protein</fullName>
    </recommendedName>
</protein>
<dbReference type="GO" id="GO:0007018">
    <property type="term" value="P:microtubule-based movement"/>
    <property type="evidence" value="ECO:0007669"/>
    <property type="project" value="InterPro"/>
</dbReference>
<dbReference type="InterPro" id="IPR036961">
    <property type="entry name" value="Kinesin_motor_dom_sf"/>
</dbReference>
<evidence type="ECO:0000259" key="7">
    <source>
        <dbReference type="PROSITE" id="PS50067"/>
    </source>
</evidence>
<dbReference type="Gene3D" id="3.40.850.10">
    <property type="entry name" value="Kinesin motor domain"/>
    <property type="match status" value="1"/>
</dbReference>
<keyword evidence="9" id="KW-1185">Reference proteome</keyword>
<gene>
    <name evidence="8" type="ORF">MNEG_2837</name>
</gene>
<sequence length="508" mass="52912">MGSRVVFDKRTLRKKHGAAFAAAIRDHYAAGTFLDEVAQGLGGDPSPTANDEPVQVFARKRPIFQDEADAGEFDVAAASPHGLLVHACRMRADLRTPFLATYYSPLFAFDEAASNAQVVERIGLGQLLEAAAAGGDSALCCFGQTGSGKSYTMAAVLDEASRLLFGPRGLLARRGLLLRVSAYEVCGAAAHDLLSGRAKLRIREDKAGRIVLDAAARGAGDAGALRALLVEASRARRTAATARNPGSSRSHAFYDLQLLPITTTPGATRGGGGGNSESSGSSRGSSGGGRGGSLLLVDLAGSERAADSADHDMERQLQSAEINSGLATLKECFRQRNVASRLPPDAPPVHVPYRESTLSRLMKRVLEPSGGGSSSGGGGGGGGLRQPRVVVIATVSPCASAKWSPGEVRRWVCEAGGGRFQAAAAALPPSVDGKAFTRFPEVRFKQLFGSDGAAAKRGHALYELFREEVRAHSAQRLGQAQAQAGRDVGPQADSGAAGRRRQSGGSWA</sequence>
<evidence type="ECO:0000256" key="3">
    <source>
        <dbReference type="ARBA" id="ARBA00023175"/>
    </source>
</evidence>
<dbReference type="OrthoDB" id="3176171at2759"/>
<evidence type="ECO:0000256" key="6">
    <source>
        <dbReference type="SAM" id="MobiDB-lite"/>
    </source>
</evidence>
<keyword evidence="5" id="KW-0493">Microtubule</keyword>
<dbReference type="Proteomes" id="UP000054498">
    <property type="component" value="Unassembled WGS sequence"/>
</dbReference>